<proteinExistence type="predicted"/>
<evidence type="ECO:0000259" key="2">
    <source>
        <dbReference type="Pfam" id="PF02668"/>
    </source>
</evidence>
<feature type="domain" description="TauD/TfdA-like" evidence="2">
    <location>
        <begin position="143"/>
        <end position="390"/>
    </location>
</feature>
<dbReference type="InterPro" id="IPR003819">
    <property type="entry name" value="TauD/TfdA-like"/>
</dbReference>
<dbReference type="SUPFAM" id="SSF51197">
    <property type="entry name" value="Clavaminate synthase-like"/>
    <property type="match status" value="1"/>
</dbReference>
<keyword evidence="4" id="KW-1185">Reference proteome</keyword>
<accession>A0A427Y5F1</accession>
<dbReference type="PANTHER" id="PTHR10696">
    <property type="entry name" value="GAMMA-BUTYROBETAINE HYDROXYLASE-RELATED"/>
    <property type="match status" value="1"/>
</dbReference>
<dbReference type="EMBL" id="RSCE01000002">
    <property type="protein sequence ID" value="RSH86306.1"/>
    <property type="molecule type" value="Genomic_DNA"/>
</dbReference>
<dbReference type="GeneID" id="39589091"/>
<dbReference type="GO" id="GO:0016491">
    <property type="term" value="F:oxidoreductase activity"/>
    <property type="evidence" value="ECO:0007669"/>
    <property type="project" value="UniProtKB-KW"/>
</dbReference>
<dbReference type="Proteomes" id="UP000279236">
    <property type="component" value="Unassembled WGS sequence"/>
</dbReference>
<name>A0A427Y5F1_9TREE</name>
<sequence length="425" mass="47954">MTAAVQAPVDLLNHQLKSLDIQQIDRYNGAYGDLNNDLYGKATKAYKKENVTEDEKQRRIFATSYEPSEEWWATNQKEYKKPEHDPLPEGFPEKVVSPTVWDGKVLINEPKKWTYNFTTEDINVLNAAYDHFVSLKVSNDSISRETFPIPADSGLFKQLQETDKEIKSGLGFRVLRGLPVDDWERIKQIVIFAGISSYVGGRRIKQGPKNIVHLRDITQLEADKRPAIVVKGQTSGNQVYHNDGSTGIVGLLTLGRAETGGLSQLASVGHTYNELAATRRDIVRELAKDDWKNKIFPDGKALIFPIDGDQIVSSYSRRPFFGFFEADADVPPLPTEKHLALDAIHFTAAKSGLDIELRKGDLEYLNNVLVFHARDASEDSEENARHLIRIHLENLEQPLPAHLREAFNTLNAGEAHDWPLEAWDE</sequence>
<dbReference type="OrthoDB" id="272271at2759"/>
<dbReference type="STRING" id="105984.A0A427Y5F1"/>
<evidence type="ECO:0000313" key="3">
    <source>
        <dbReference type="EMBL" id="RSH86306.1"/>
    </source>
</evidence>
<reference evidence="3 4" key="1">
    <citation type="submission" date="2018-11" db="EMBL/GenBank/DDBJ databases">
        <title>Genome sequence of Apiotrichum porosum DSM 27194.</title>
        <authorList>
            <person name="Aliyu H."/>
            <person name="Gorte O."/>
            <person name="Ochsenreither K."/>
        </authorList>
    </citation>
    <scope>NUCLEOTIDE SEQUENCE [LARGE SCALE GENOMIC DNA]</scope>
    <source>
        <strain evidence="3 4">DSM 27194</strain>
    </source>
</reference>
<dbReference type="RefSeq" id="XP_028479091.1">
    <property type="nucleotide sequence ID" value="XM_028620119.1"/>
</dbReference>
<dbReference type="AlphaFoldDB" id="A0A427Y5F1"/>
<organism evidence="3 4">
    <name type="scientific">Apiotrichum porosum</name>
    <dbReference type="NCBI Taxonomy" id="105984"/>
    <lineage>
        <taxon>Eukaryota</taxon>
        <taxon>Fungi</taxon>
        <taxon>Dikarya</taxon>
        <taxon>Basidiomycota</taxon>
        <taxon>Agaricomycotina</taxon>
        <taxon>Tremellomycetes</taxon>
        <taxon>Trichosporonales</taxon>
        <taxon>Trichosporonaceae</taxon>
        <taxon>Apiotrichum</taxon>
    </lineage>
</organism>
<keyword evidence="1" id="KW-0560">Oxidoreductase</keyword>
<comment type="caution">
    <text evidence="3">The sequence shown here is derived from an EMBL/GenBank/DDBJ whole genome shotgun (WGS) entry which is preliminary data.</text>
</comment>
<dbReference type="PANTHER" id="PTHR10696:SF54">
    <property type="entry name" value="FAMILY OXIDOREDUCTASE, PUTATIVE (AFU_ORTHOLOGUE AFUA_4G13850)-RELATED"/>
    <property type="match status" value="1"/>
</dbReference>
<dbReference type="Gene3D" id="3.60.130.10">
    <property type="entry name" value="Clavaminate synthase-like"/>
    <property type="match status" value="1"/>
</dbReference>
<evidence type="ECO:0000256" key="1">
    <source>
        <dbReference type="ARBA" id="ARBA00023002"/>
    </source>
</evidence>
<evidence type="ECO:0000313" key="4">
    <source>
        <dbReference type="Proteomes" id="UP000279236"/>
    </source>
</evidence>
<dbReference type="InterPro" id="IPR042098">
    <property type="entry name" value="TauD-like_sf"/>
</dbReference>
<gene>
    <name evidence="3" type="ORF">EHS24_004548</name>
</gene>
<protein>
    <recommendedName>
        <fullName evidence="2">TauD/TfdA-like domain-containing protein</fullName>
    </recommendedName>
</protein>
<dbReference type="Pfam" id="PF02668">
    <property type="entry name" value="TauD"/>
    <property type="match status" value="1"/>
</dbReference>
<dbReference type="InterPro" id="IPR050411">
    <property type="entry name" value="AlphaKG_dependent_hydroxylases"/>
</dbReference>